<feature type="domain" description="EF-hand" evidence="3">
    <location>
        <begin position="115"/>
        <end position="148"/>
    </location>
</feature>
<dbReference type="PROSITE" id="PS00018">
    <property type="entry name" value="EF_HAND_1"/>
    <property type="match status" value="3"/>
</dbReference>
<evidence type="ECO:0000256" key="2">
    <source>
        <dbReference type="ARBA" id="ARBA00022837"/>
    </source>
</evidence>
<dbReference type="InterPro" id="IPR002048">
    <property type="entry name" value="EF_hand_dom"/>
</dbReference>
<dbReference type="SUPFAM" id="SSF47473">
    <property type="entry name" value="EF-hand"/>
    <property type="match status" value="1"/>
</dbReference>
<dbReference type="InParanoid" id="A7RPP0"/>
<dbReference type="InterPro" id="IPR050230">
    <property type="entry name" value="CALM/Myosin/TropC-like"/>
</dbReference>
<reference evidence="4 5" key="1">
    <citation type="journal article" date="2007" name="Science">
        <title>Sea anemone genome reveals ancestral eumetazoan gene repertoire and genomic organization.</title>
        <authorList>
            <person name="Putnam N.H."/>
            <person name="Srivastava M."/>
            <person name="Hellsten U."/>
            <person name="Dirks B."/>
            <person name="Chapman J."/>
            <person name="Salamov A."/>
            <person name="Terry A."/>
            <person name="Shapiro H."/>
            <person name="Lindquist E."/>
            <person name="Kapitonov V.V."/>
            <person name="Jurka J."/>
            <person name="Genikhovich G."/>
            <person name="Grigoriev I.V."/>
            <person name="Lucas S.M."/>
            <person name="Steele R.E."/>
            <person name="Finnerty J.R."/>
            <person name="Technau U."/>
            <person name="Martindale M.Q."/>
            <person name="Rokhsar D.S."/>
        </authorList>
    </citation>
    <scope>NUCLEOTIDE SEQUENCE [LARGE SCALE GENOMIC DNA]</scope>
    <source>
        <strain evidence="5">CH2 X CH6</strain>
    </source>
</reference>
<dbReference type="PANTHER" id="PTHR23048:SF0">
    <property type="entry name" value="CALMODULIN LIKE 3"/>
    <property type="match status" value="1"/>
</dbReference>
<dbReference type="GO" id="GO:0005737">
    <property type="term" value="C:cytoplasm"/>
    <property type="evidence" value="ECO:0000318"/>
    <property type="project" value="GO_Central"/>
</dbReference>
<dbReference type="FunFam" id="1.10.238.10:FF:000527">
    <property type="entry name" value="Calmodulin-3"/>
    <property type="match status" value="1"/>
</dbReference>
<gene>
    <name evidence="4" type="ORF">NEMVEDRAFT_v1g236522</name>
</gene>
<keyword evidence="1" id="KW-0677">Repeat</keyword>
<dbReference type="Proteomes" id="UP000001593">
    <property type="component" value="Unassembled WGS sequence"/>
</dbReference>
<organism evidence="4 5">
    <name type="scientific">Nematostella vectensis</name>
    <name type="common">Starlet sea anemone</name>
    <dbReference type="NCBI Taxonomy" id="45351"/>
    <lineage>
        <taxon>Eukaryota</taxon>
        <taxon>Metazoa</taxon>
        <taxon>Cnidaria</taxon>
        <taxon>Anthozoa</taxon>
        <taxon>Hexacorallia</taxon>
        <taxon>Actiniaria</taxon>
        <taxon>Edwardsiidae</taxon>
        <taxon>Nematostella</taxon>
    </lineage>
</organism>
<dbReference type="OrthoDB" id="26525at2759"/>
<dbReference type="Pfam" id="PF13499">
    <property type="entry name" value="EF-hand_7"/>
    <property type="match status" value="2"/>
</dbReference>
<dbReference type="InterPro" id="IPR018247">
    <property type="entry name" value="EF_Hand_1_Ca_BS"/>
</dbReference>
<dbReference type="GO" id="GO:0005509">
    <property type="term" value="F:calcium ion binding"/>
    <property type="evidence" value="ECO:0000318"/>
    <property type="project" value="GO_Central"/>
</dbReference>
<feature type="domain" description="EF-hand" evidence="3">
    <location>
        <begin position="44"/>
        <end position="78"/>
    </location>
</feature>
<evidence type="ECO:0000313" key="5">
    <source>
        <dbReference type="Proteomes" id="UP000001593"/>
    </source>
</evidence>
<evidence type="ECO:0000256" key="1">
    <source>
        <dbReference type="ARBA" id="ARBA00022737"/>
    </source>
</evidence>
<keyword evidence="2" id="KW-0106">Calcium</keyword>
<dbReference type="GO" id="GO:0030234">
    <property type="term" value="F:enzyme regulator activity"/>
    <property type="evidence" value="ECO:0000318"/>
    <property type="project" value="GO_Central"/>
</dbReference>
<dbReference type="eggNOG" id="KOG0027">
    <property type="taxonomic scope" value="Eukaryota"/>
</dbReference>
<dbReference type="PhylomeDB" id="A7RPP0"/>
<sequence>MVEKLSKAQIAEYKEAFNMFDNDRNGTICSHELGSVMRALGQNPTEDMIRDMIASADKDASGNIDLQEFLSMMCTVQSGKTQEIRMAFKSMDKDGDGFITFGDLKKTMQECDENLSDDDLKRMIIDADLDEDGRVSYTEFVQFFKDRE</sequence>
<dbReference type="HOGENOM" id="CLU_061288_2_0_1"/>
<proteinExistence type="predicted"/>
<dbReference type="KEGG" id="nve:5518724"/>
<name>A7RPP0_NEMVE</name>
<feature type="domain" description="EF-hand" evidence="3">
    <location>
        <begin position="79"/>
        <end position="114"/>
    </location>
</feature>
<dbReference type="OMA" id="MQECDEN"/>
<dbReference type="InterPro" id="IPR011992">
    <property type="entry name" value="EF-hand-dom_pair"/>
</dbReference>
<dbReference type="EMBL" id="DS469526">
    <property type="protein sequence ID" value="EDO46541.1"/>
    <property type="molecule type" value="Genomic_DNA"/>
</dbReference>
<accession>A7RPP0</accession>
<dbReference type="STRING" id="45351.A7RPP0"/>
<feature type="domain" description="EF-hand" evidence="3">
    <location>
        <begin position="8"/>
        <end position="43"/>
    </location>
</feature>
<dbReference type="SMART" id="SM00054">
    <property type="entry name" value="EFh"/>
    <property type="match status" value="4"/>
</dbReference>
<evidence type="ECO:0000259" key="3">
    <source>
        <dbReference type="PROSITE" id="PS50222"/>
    </source>
</evidence>
<protein>
    <recommendedName>
        <fullName evidence="3">EF-hand domain-containing protein</fullName>
    </recommendedName>
</protein>
<dbReference type="GO" id="GO:0000226">
    <property type="term" value="P:microtubule cytoskeleton organization"/>
    <property type="evidence" value="ECO:0000318"/>
    <property type="project" value="GO_Central"/>
</dbReference>
<evidence type="ECO:0000313" key="4">
    <source>
        <dbReference type="EMBL" id="EDO46541.1"/>
    </source>
</evidence>
<dbReference type="PROSITE" id="PS50222">
    <property type="entry name" value="EF_HAND_2"/>
    <property type="match status" value="4"/>
</dbReference>
<dbReference type="AlphaFoldDB" id="A7RPP0"/>
<dbReference type="PANTHER" id="PTHR23048">
    <property type="entry name" value="MYOSIN LIGHT CHAIN 1, 3"/>
    <property type="match status" value="1"/>
</dbReference>
<keyword evidence="5" id="KW-1185">Reference proteome</keyword>
<dbReference type="CDD" id="cd00051">
    <property type="entry name" value="EFh"/>
    <property type="match status" value="2"/>
</dbReference>
<dbReference type="Gene3D" id="1.10.238.10">
    <property type="entry name" value="EF-hand"/>
    <property type="match status" value="2"/>
</dbReference>